<reference evidence="7 8" key="1">
    <citation type="submission" date="2023-11" db="EMBL/GenBank/DDBJ databases">
        <title>Peredibacter starrii A3.12.</title>
        <authorList>
            <person name="Mitchell R.J."/>
        </authorList>
    </citation>
    <scope>NUCLEOTIDE SEQUENCE [LARGE SCALE GENOMIC DNA]</scope>
    <source>
        <strain evidence="7 8">A3.12</strain>
    </source>
</reference>
<keyword evidence="4" id="KW-0720">Serine protease</keyword>
<proteinExistence type="predicted"/>
<evidence type="ECO:0000256" key="4">
    <source>
        <dbReference type="RuleBase" id="RU363034"/>
    </source>
</evidence>
<dbReference type="Proteomes" id="UP001324634">
    <property type="component" value="Chromosome"/>
</dbReference>
<gene>
    <name evidence="7" type="ORF">SOO65_12120</name>
</gene>
<dbReference type="InterPro" id="IPR043504">
    <property type="entry name" value="Peptidase_S1_PA_chymotrypsin"/>
</dbReference>
<dbReference type="PRINTS" id="PR00722">
    <property type="entry name" value="CHYMOTRYPSIN"/>
</dbReference>
<evidence type="ECO:0000256" key="5">
    <source>
        <dbReference type="SAM" id="SignalP"/>
    </source>
</evidence>
<evidence type="ECO:0000259" key="6">
    <source>
        <dbReference type="PROSITE" id="PS50240"/>
    </source>
</evidence>
<dbReference type="InterPro" id="IPR001314">
    <property type="entry name" value="Peptidase_S1A"/>
</dbReference>
<keyword evidence="3" id="KW-1015">Disulfide bond</keyword>
<dbReference type="GO" id="GO:0004252">
    <property type="term" value="F:serine-type endopeptidase activity"/>
    <property type="evidence" value="ECO:0007669"/>
    <property type="project" value="InterPro"/>
</dbReference>
<dbReference type="Pfam" id="PF00089">
    <property type="entry name" value="Trypsin"/>
    <property type="match status" value="1"/>
</dbReference>
<dbReference type="PROSITE" id="PS50240">
    <property type="entry name" value="TRYPSIN_DOM"/>
    <property type="match status" value="1"/>
</dbReference>
<protein>
    <submittedName>
        <fullName evidence="7">Serine protease</fullName>
    </submittedName>
</protein>
<dbReference type="InterPro" id="IPR009003">
    <property type="entry name" value="Peptidase_S1_PA"/>
</dbReference>
<dbReference type="GO" id="GO:0006508">
    <property type="term" value="P:proteolysis"/>
    <property type="evidence" value="ECO:0007669"/>
    <property type="project" value="UniProtKB-KW"/>
</dbReference>
<organism evidence="7 8">
    <name type="scientific">Peredibacter starrii</name>
    <dbReference type="NCBI Taxonomy" id="28202"/>
    <lineage>
        <taxon>Bacteria</taxon>
        <taxon>Pseudomonadati</taxon>
        <taxon>Bdellovibrionota</taxon>
        <taxon>Bacteriovoracia</taxon>
        <taxon>Bacteriovoracales</taxon>
        <taxon>Bacteriovoracaceae</taxon>
        <taxon>Peredibacter</taxon>
    </lineage>
</organism>
<feature type="signal peptide" evidence="5">
    <location>
        <begin position="1"/>
        <end position="21"/>
    </location>
</feature>
<keyword evidence="1 4" id="KW-0645">Protease</keyword>
<dbReference type="InterPro" id="IPR001254">
    <property type="entry name" value="Trypsin_dom"/>
</dbReference>
<evidence type="ECO:0000313" key="7">
    <source>
        <dbReference type="EMBL" id="WPU63434.1"/>
    </source>
</evidence>
<feature type="chain" id="PRO_5043545205" evidence="5">
    <location>
        <begin position="22"/>
        <end position="256"/>
    </location>
</feature>
<keyword evidence="8" id="KW-1185">Reference proteome</keyword>
<evidence type="ECO:0000313" key="8">
    <source>
        <dbReference type="Proteomes" id="UP001324634"/>
    </source>
</evidence>
<dbReference type="PANTHER" id="PTHR24252:SF17">
    <property type="entry name" value="SUPPRESSOR OF TUMORIGENICITY 14 PROTEIN HOMOLOG-RELATED"/>
    <property type="match status" value="1"/>
</dbReference>
<evidence type="ECO:0000256" key="3">
    <source>
        <dbReference type="ARBA" id="ARBA00023157"/>
    </source>
</evidence>
<dbReference type="EMBL" id="CP139487">
    <property type="protein sequence ID" value="WPU63434.1"/>
    <property type="molecule type" value="Genomic_DNA"/>
</dbReference>
<dbReference type="PROSITE" id="PS00134">
    <property type="entry name" value="TRYPSIN_HIS"/>
    <property type="match status" value="1"/>
</dbReference>
<dbReference type="RefSeq" id="WP_321390132.1">
    <property type="nucleotide sequence ID" value="NZ_CP139487.1"/>
</dbReference>
<feature type="domain" description="Peptidase S1" evidence="6">
    <location>
        <begin position="25"/>
        <end position="254"/>
    </location>
</feature>
<dbReference type="Gene3D" id="2.40.10.10">
    <property type="entry name" value="Trypsin-like serine proteases"/>
    <property type="match status" value="1"/>
</dbReference>
<dbReference type="FunFam" id="2.40.10.10:FF:000002">
    <property type="entry name" value="Transmembrane protease serine"/>
    <property type="match status" value="1"/>
</dbReference>
<dbReference type="FunFam" id="2.40.10.10:FF:000068">
    <property type="entry name" value="transmembrane protease serine 2"/>
    <property type="match status" value="1"/>
</dbReference>
<keyword evidence="2 4" id="KW-0378">Hydrolase</keyword>
<dbReference type="AlphaFoldDB" id="A0AAX4HJM0"/>
<dbReference type="InterPro" id="IPR033116">
    <property type="entry name" value="TRYPSIN_SER"/>
</dbReference>
<dbReference type="PANTHER" id="PTHR24252">
    <property type="entry name" value="ACROSIN-RELATED"/>
    <property type="match status" value="1"/>
</dbReference>
<dbReference type="SUPFAM" id="SSF50494">
    <property type="entry name" value="Trypsin-like serine proteases"/>
    <property type="match status" value="1"/>
</dbReference>
<accession>A0AAX4HJM0</accession>
<name>A0AAX4HJM0_9BACT</name>
<dbReference type="CDD" id="cd00190">
    <property type="entry name" value="Tryp_SPc"/>
    <property type="match status" value="1"/>
</dbReference>
<sequence>MKTKLFGALVFSSLIAGQALAGDKIVGGVKVTDLKEAPYMVSLSGVCGGSIIAKNWVLTAAHCAGYFSQAKGGILNLKDQGVSYRVKRVIKHPEYNRNTFSHDFALVELTESIDFRTTGLKAVKLATPKFASEGNQAPGVDATVYGFGDIAENRDNYTKDLNKVIVPIVSHEEANRAESYDGAIDDTMIPAGYAAGGKDSCQGDSGGPLVVFDGRNDAVQIGVVSWGEGCAGANKYGVYSNVSGAYEWIKTTTGAL</sequence>
<dbReference type="SMART" id="SM00020">
    <property type="entry name" value="Tryp_SPc"/>
    <property type="match status" value="1"/>
</dbReference>
<evidence type="ECO:0000256" key="1">
    <source>
        <dbReference type="ARBA" id="ARBA00022670"/>
    </source>
</evidence>
<keyword evidence="5" id="KW-0732">Signal</keyword>
<evidence type="ECO:0000256" key="2">
    <source>
        <dbReference type="ARBA" id="ARBA00022801"/>
    </source>
</evidence>
<dbReference type="PROSITE" id="PS00135">
    <property type="entry name" value="TRYPSIN_SER"/>
    <property type="match status" value="1"/>
</dbReference>
<dbReference type="InterPro" id="IPR018114">
    <property type="entry name" value="TRYPSIN_HIS"/>
</dbReference>
<dbReference type="KEGG" id="psti:SOO65_12120"/>